<dbReference type="Pfam" id="PF13624">
    <property type="entry name" value="SurA_N_3"/>
    <property type="match status" value="1"/>
</dbReference>
<evidence type="ECO:0000313" key="3">
    <source>
        <dbReference type="EMBL" id="WNY65592.1"/>
    </source>
</evidence>
<name>A0ABZ0CE86_BORAD</name>
<dbReference type="InterPro" id="IPR000297">
    <property type="entry name" value="PPIase_PpiC"/>
</dbReference>
<dbReference type="Gene3D" id="3.10.50.40">
    <property type="match status" value="1"/>
</dbReference>
<dbReference type="EMBL" id="CP132457">
    <property type="protein sequence ID" value="WNY65592.1"/>
    <property type="molecule type" value="Genomic_DNA"/>
</dbReference>
<proteinExistence type="predicted"/>
<dbReference type="PANTHER" id="PTHR47245">
    <property type="entry name" value="PEPTIDYLPROLYL ISOMERASE"/>
    <property type="match status" value="1"/>
</dbReference>
<keyword evidence="4" id="KW-1185">Reference proteome</keyword>
<organism evidence="3 4">
    <name type="scientific">Borrelia andersonii</name>
    <name type="common">Borreliella andersonii</name>
    <dbReference type="NCBI Taxonomy" id="42109"/>
    <lineage>
        <taxon>Bacteria</taxon>
        <taxon>Pseudomonadati</taxon>
        <taxon>Spirochaetota</taxon>
        <taxon>Spirochaetia</taxon>
        <taxon>Spirochaetales</taxon>
        <taxon>Borreliaceae</taxon>
        <taxon>Borreliella</taxon>
    </lineage>
</organism>
<dbReference type="SUPFAM" id="SSF109998">
    <property type="entry name" value="Triger factor/SurA peptide-binding domain-like"/>
    <property type="match status" value="1"/>
</dbReference>
<dbReference type="PANTHER" id="PTHR47245:SF2">
    <property type="entry name" value="PEPTIDYL-PROLYL CIS-TRANS ISOMERASE HP_0175-RELATED"/>
    <property type="match status" value="1"/>
</dbReference>
<dbReference type="Gene3D" id="1.10.4030.10">
    <property type="entry name" value="Porin chaperone SurA, peptide-binding domain"/>
    <property type="match status" value="1"/>
</dbReference>
<keyword evidence="1 3" id="KW-0413">Isomerase</keyword>
<dbReference type="Proteomes" id="UP001305787">
    <property type="component" value="Chromosome"/>
</dbReference>
<dbReference type="GO" id="GO:0003755">
    <property type="term" value="F:peptidyl-prolyl cis-trans isomerase activity"/>
    <property type="evidence" value="ECO:0007669"/>
    <property type="project" value="UniProtKB-EC"/>
</dbReference>
<dbReference type="Pfam" id="PF00639">
    <property type="entry name" value="Rotamase"/>
    <property type="match status" value="1"/>
</dbReference>
<dbReference type="PROSITE" id="PS50198">
    <property type="entry name" value="PPIC_PPIASE_2"/>
    <property type="match status" value="1"/>
</dbReference>
<dbReference type="SUPFAM" id="SSF54534">
    <property type="entry name" value="FKBP-like"/>
    <property type="match status" value="1"/>
</dbReference>
<protein>
    <submittedName>
        <fullName evidence="3">Peptidylprolyl isomerase</fullName>
        <ecNumber evidence="3">5.2.1.8</ecNumber>
    </submittedName>
</protein>
<dbReference type="RefSeq" id="WP_316254963.1">
    <property type="nucleotide sequence ID" value="NZ_CP132457.1"/>
</dbReference>
<dbReference type="InterPro" id="IPR027304">
    <property type="entry name" value="Trigger_fact/SurA_dom_sf"/>
</dbReference>
<evidence type="ECO:0000313" key="4">
    <source>
        <dbReference type="Proteomes" id="UP001305787"/>
    </source>
</evidence>
<dbReference type="InterPro" id="IPR050245">
    <property type="entry name" value="PrsA_foldase"/>
</dbReference>
<keyword evidence="1" id="KW-0697">Rotamase</keyword>
<feature type="domain" description="PpiC" evidence="2">
    <location>
        <begin position="169"/>
        <end position="274"/>
    </location>
</feature>
<accession>A0ABZ0CE86</accession>
<sequence length="337" mass="38200">MKNFLFWVMLGTVGINNSFAQNTPVAIINLYKNEIITKTGFDSKVDIFKKTQGRDLTDAEKKQVLQVLIADVLFSQEASKQGIKISDDEVMQTIRTQFGLVNFTDEQIKQMIEKQGTNWSELLSSMKRSLSSQKLVLKQAQPKFSEIKTPSEKEIVEYYEANKTKFVNPDISRVSHIFFSTKDKKRSDVLDQAKNISSQIRSKKITFEEAVRKYSNDESSKAKNGDLGFLSRGDQNAQNLLGADFVKEVFNFNKGDISSPIASKEGFHIIKVTEKYAQKFLGLNDKVSPTADLIVKDAIRNNMINVQQQQIVVRVQQDMYGKLNKSANIQILDSSLK</sequence>
<evidence type="ECO:0000259" key="2">
    <source>
        <dbReference type="PROSITE" id="PS50198"/>
    </source>
</evidence>
<dbReference type="InterPro" id="IPR046357">
    <property type="entry name" value="PPIase_dom_sf"/>
</dbReference>
<dbReference type="EC" id="5.2.1.8" evidence="3"/>
<evidence type="ECO:0000256" key="1">
    <source>
        <dbReference type="PROSITE-ProRule" id="PRU00278"/>
    </source>
</evidence>
<reference evidence="3" key="1">
    <citation type="submission" date="2023-07" db="EMBL/GenBank/DDBJ databases">
        <title>Genome sequencing of multiple Borrelia sensu lato isolates.</title>
        <authorList>
            <person name="Mongodin E.F."/>
            <person name="Rudenko N."/>
            <person name="Fraser C.M."/>
            <person name="Schutzer S."/>
            <person name="Luft B."/>
            <person name="Morgan R."/>
            <person name="Chastens S."/>
            <person name="Qiu W."/>
        </authorList>
    </citation>
    <scope>NUCLEOTIDE SEQUENCE [LARGE SCALE GENOMIC DNA]</scope>
    <source>
        <strain evidence="3">21038</strain>
    </source>
</reference>
<gene>
    <name evidence="3" type="ORF">QIA45_00525</name>
</gene>